<evidence type="ECO:0000256" key="2">
    <source>
        <dbReference type="ARBA" id="ARBA00007441"/>
    </source>
</evidence>
<dbReference type="GO" id="GO:0006520">
    <property type="term" value="P:amino acid metabolic process"/>
    <property type="evidence" value="ECO:0007669"/>
    <property type="project" value="InterPro"/>
</dbReference>
<dbReference type="EMBL" id="JABXWR010000001">
    <property type="protein sequence ID" value="NVO66965.1"/>
    <property type="molecule type" value="Genomic_DNA"/>
</dbReference>
<evidence type="ECO:0000256" key="5">
    <source>
        <dbReference type="ARBA" id="ARBA00022679"/>
    </source>
</evidence>
<dbReference type="InterPro" id="IPR015422">
    <property type="entry name" value="PyrdxlP-dep_Trfase_small"/>
</dbReference>
<comment type="caution">
    <text evidence="9">The sequence shown here is derived from an EMBL/GenBank/DDBJ whole genome shotgun (WGS) entry which is preliminary data.</text>
</comment>
<keyword evidence="6" id="KW-0663">Pyridoxal phosphate</keyword>
<evidence type="ECO:0000256" key="3">
    <source>
        <dbReference type="ARBA" id="ARBA00011738"/>
    </source>
</evidence>
<dbReference type="SUPFAM" id="SSF53383">
    <property type="entry name" value="PLP-dependent transferases"/>
    <property type="match status" value="1"/>
</dbReference>
<accession>A0A7K4HNV0</accession>
<organism evidence="9 10">
    <name type="scientific">Methanofollis tationis</name>
    <dbReference type="NCBI Taxonomy" id="81417"/>
    <lineage>
        <taxon>Archaea</taxon>
        <taxon>Methanobacteriati</taxon>
        <taxon>Methanobacteriota</taxon>
        <taxon>Stenosarchaea group</taxon>
        <taxon>Methanomicrobia</taxon>
        <taxon>Methanomicrobiales</taxon>
        <taxon>Methanomicrobiaceae</taxon>
        <taxon>Methanofollis</taxon>
    </lineage>
</organism>
<keyword evidence="5 7" id="KW-0808">Transferase</keyword>
<dbReference type="InterPro" id="IPR015424">
    <property type="entry name" value="PyrdxlP-dep_Trfase"/>
</dbReference>
<evidence type="ECO:0000256" key="1">
    <source>
        <dbReference type="ARBA" id="ARBA00001933"/>
    </source>
</evidence>
<keyword evidence="4 7" id="KW-0032">Aminotransferase</keyword>
<comment type="cofactor">
    <cofactor evidence="1 7">
        <name>pyridoxal 5'-phosphate</name>
        <dbReference type="ChEBI" id="CHEBI:597326"/>
    </cofactor>
</comment>
<dbReference type="InterPro" id="IPR015421">
    <property type="entry name" value="PyrdxlP-dep_Trfase_major"/>
</dbReference>
<evidence type="ECO:0000313" key="10">
    <source>
        <dbReference type="Proteomes" id="UP000570823"/>
    </source>
</evidence>
<comment type="subunit">
    <text evidence="3">Homodimer.</text>
</comment>
<dbReference type="InterPro" id="IPR050596">
    <property type="entry name" value="AspAT/PAT-like"/>
</dbReference>
<dbReference type="AlphaFoldDB" id="A0A7K4HNV0"/>
<evidence type="ECO:0000256" key="4">
    <source>
        <dbReference type="ARBA" id="ARBA00022576"/>
    </source>
</evidence>
<dbReference type="RefSeq" id="WP_176788607.1">
    <property type="nucleotide sequence ID" value="NZ_JABXWR010000001.1"/>
</dbReference>
<dbReference type="Gene3D" id="3.40.640.10">
    <property type="entry name" value="Type I PLP-dependent aspartate aminotransferase-like (Major domain)"/>
    <property type="match status" value="1"/>
</dbReference>
<dbReference type="InterPro" id="IPR004838">
    <property type="entry name" value="NHTrfase_class1_PyrdxlP-BS"/>
</dbReference>
<dbReference type="EC" id="2.6.1.-" evidence="7"/>
<dbReference type="InterPro" id="IPR004839">
    <property type="entry name" value="Aminotransferase_I/II_large"/>
</dbReference>
<keyword evidence="10" id="KW-1185">Reference proteome</keyword>
<gene>
    <name evidence="9" type="ORF">HWN36_06500</name>
</gene>
<dbReference type="Gene3D" id="3.90.1150.10">
    <property type="entry name" value="Aspartate Aminotransferase, domain 1"/>
    <property type="match status" value="1"/>
</dbReference>
<dbReference type="PANTHER" id="PTHR46383:SF3">
    <property type="entry name" value="ASPARTATE AMINOTRANSFERASE-RELATED"/>
    <property type="match status" value="1"/>
</dbReference>
<feature type="domain" description="Aminotransferase class I/classII large" evidence="8">
    <location>
        <begin position="29"/>
        <end position="377"/>
    </location>
</feature>
<evidence type="ECO:0000256" key="6">
    <source>
        <dbReference type="ARBA" id="ARBA00022898"/>
    </source>
</evidence>
<dbReference type="Proteomes" id="UP000570823">
    <property type="component" value="Unassembled WGS sequence"/>
</dbReference>
<dbReference type="PROSITE" id="PS00105">
    <property type="entry name" value="AA_TRANSFER_CLASS_1"/>
    <property type="match status" value="1"/>
</dbReference>
<protein>
    <recommendedName>
        <fullName evidence="7">Aminotransferase</fullName>
        <ecNumber evidence="7">2.6.1.-</ecNumber>
    </recommendedName>
</protein>
<evidence type="ECO:0000256" key="7">
    <source>
        <dbReference type="RuleBase" id="RU000481"/>
    </source>
</evidence>
<proteinExistence type="inferred from homology"/>
<dbReference type="PANTHER" id="PTHR46383">
    <property type="entry name" value="ASPARTATE AMINOTRANSFERASE"/>
    <property type="match status" value="1"/>
</dbReference>
<sequence>MRDFVSERARVIPPSGIRKFFDLCMGMQDVVSLGVGEPDFVTPWNVCEAGIYSIEQGVTSYTSNRGYPPLLAALALDLEQKYSLSYSPGEEIIVTTGVSEAADIAIRAVTDPGDEVIVLDPAYVSYAPCVTLAGGVPVPLPCLEKDRFRVTPDALMERVTQKTKSLVLNFPNNPTGGVMGRDDYRAIADIIVDHDLLLISDEVYSELTYDGTHCSPASMDDLRDRTITLNGFSKAYAMTGWRIGYLCAPRPICDAALKIHQYVMLCAPVMGQIAAHAALRQAEENKNEMVREYRLRRNLFVEGLNRIGLACHLPQGAFYAFPSIETTGLSDEEFAERLLKEQKVAVVPGSAFGASGKGHIRCSYATSRQNLSLAVERMGAFIAGLP</sequence>
<dbReference type="CDD" id="cd00609">
    <property type="entry name" value="AAT_like"/>
    <property type="match status" value="1"/>
</dbReference>
<name>A0A7K4HNV0_9EURY</name>
<evidence type="ECO:0000313" key="9">
    <source>
        <dbReference type="EMBL" id="NVO66965.1"/>
    </source>
</evidence>
<dbReference type="Pfam" id="PF00155">
    <property type="entry name" value="Aminotran_1_2"/>
    <property type="match status" value="1"/>
</dbReference>
<reference evidence="9 10" key="1">
    <citation type="submission" date="2020-06" db="EMBL/GenBank/DDBJ databases">
        <title>Methanofollis fontis sp. nov., a methanogen isolated from marine sediments near a cold seep at Four-Way Closure Ridge offshore southwestern Taiwan.</title>
        <authorList>
            <person name="Chen S.-C."/>
            <person name="Teng N.-H."/>
            <person name="Lin Y.-S."/>
            <person name="Lai M.-C."/>
            <person name="Chen H.-H."/>
            <person name="Wang C.-C."/>
        </authorList>
    </citation>
    <scope>NUCLEOTIDE SEQUENCE [LARGE SCALE GENOMIC DNA]</scope>
    <source>
        <strain evidence="9 10">DSM 2702</strain>
    </source>
</reference>
<dbReference type="OrthoDB" id="372018at2157"/>
<dbReference type="GO" id="GO:0008483">
    <property type="term" value="F:transaminase activity"/>
    <property type="evidence" value="ECO:0007669"/>
    <property type="project" value="UniProtKB-KW"/>
</dbReference>
<dbReference type="FunFam" id="3.40.640.10:FF:000033">
    <property type="entry name" value="Aspartate aminotransferase"/>
    <property type="match status" value="1"/>
</dbReference>
<comment type="similarity">
    <text evidence="2 7">Belongs to the class-I pyridoxal-phosphate-dependent aminotransferase family.</text>
</comment>
<dbReference type="GO" id="GO:0030170">
    <property type="term" value="F:pyridoxal phosphate binding"/>
    <property type="evidence" value="ECO:0007669"/>
    <property type="project" value="InterPro"/>
</dbReference>
<evidence type="ECO:0000259" key="8">
    <source>
        <dbReference type="Pfam" id="PF00155"/>
    </source>
</evidence>